<protein>
    <submittedName>
        <fullName evidence="1">Uncharacterized protein</fullName>
    </submittedName>
</protein>
<reference evidence="1" key="1">
    <citation type="submission" date="2022-04" db="EMBL/GenBank/DDBJ databases">
        <title>A functionally conserved STORR gene fusion in Papaver species that diverged 16.8 million years ago.</title>
        <authorList>
            <person name="Catania T."/>
        </authorList>
    </citation>
    <scope>NUCLEOTIDE SEQUENCE</scope>
    <source>
        <strain evidence="1">S-188037</strain>
    </source>
</reference>
<dbReference type="Proteomes" id="UP001202328">
    <property type="component" value="Unassembled WGS sequence"/>
</dbReference>
<evidence type="ECO:0000313" key="2">
    <source>
        <dbReference type="Proteomes" id="UP001202328"/>
    </source>
</evidence>
<organism evidence="1 2">
    <name type="scientific">Papaver atlanticum</name>
    <dbReference type="NCBI Taxonomy" id="357466"/>
    <lineage>
        <taxon>Eukaryota</taxon>
        <taxon>Viridiplantae</taxon>
        <taxon>Streptophyta</taxon>
        <taxon>Embryophyta</taxon>
        <taxon>Tracheophyta</taxon>
        <taxon>Spermatophyta</taxon>
        <taxon>Magnoliopsida</taxon>
        <taxon>Ranunculales</taxon>
        <taxon>Papaveraceae</taxon>
        <taxon>Papaveroideae</taxon>
        <taxon>Papaver</taxon>
    </lineage>
</organism>
<dbReference type="PANTHER" id="PTHR34567">
    <property type="entry name" value="FK506-BINDING-LIKE PROTEIN"/>
    <property type="match status" value="1"/>
</dbReference>
<gene>
    <name evidence="1" type="ORF">MKW98_000944</name>
</gene>
<sequence length="176" mass="20166">MERKKAKKSISGCNKSNAIFMVRRPKVPASWERRYYEEEGSISWEQIVKAQLLIKSLDWDSKIKRCLDWDASSGDEALGKAKARFWCKLNGIPFKSLTTDEYADMNIDKDIDWNPEIDPEISLALDNRHDIVNEGANDGPSESSDDKQKWLTKDYLFHKDVPVIPISQGWGPGFVD</sequence>
<keyword evidence="2" id="KW-1185">Reference proteome</keyword>
<proteinExistence type="predicted"/>
<accession>A0AAD4SEB6</accession>
<name>A0AAD4SEB6_9MAGN</name>
<comment type="caution">
    <text evidence="1">The sequence shown here is derived from an EMBL/GenBank/DDBJ whole genome shotgun (WGS) entry which is preliminary data.</text>
</comment>
<evidence type="ECO:0000313" key="1">
    <source>
        <dbReference type="EMBL" id="KAI3900044.1"/>
    </source>
</evidence>
<dbReference type="EMBL" id="JAJJMB010011750">
    <property type="protein sequence ID" value="KAI3900044.1"/>
    <property type="molecule type" value="Genomic_DNA"/>
</dbReference>
<dbReference type="PANTHER" id="PTHR34567:SF3">
    <property type="entry name" value="FK506-BINDING-LIKE PROTEIN"/>
    <property type="match status" value="1"/>
</dbReference>
<dbReference type="AlphaFoldDB" id="A0AAD4SEB6"/>